<dbReference type="AlphaFoldDB" id="A0AAP0P3R2"/>
<dbReference type="EMBL" id="JBBNAF010000007">
    <property type="protein sequence ID" value="KAK9127495.1"/>
    <property type="molecule type" value="Genomic_DNA"/>
</dbReference>
<evidence type="ECO:0000256" key="3">
    <source>
        <dbReference type="ARBA" id="ARBA00022741"/>
    </source>
</evidence>
<dbReference type="Proteomes" id="UP001420932">
    <property type="component" value="Unassembled WGS sequence"/>
</dbReference>
<dbReference type="PANTHER" id="PTHR23293:SF9">
    <property type="entry name" value="FAD SYNTHASE"/>
    <property type="match status" value="1"/>
</dbReference>
<keyword evidence="2" id="KW-0548">Nucleotidyltransferase</keyword>
<proteinExistence type="predicted"/>
<evidence type="ECO:0000313" key="5">
    <source>
        <dbReference type="EMBL" id="KAK9127495.1"/>
    </source>
</evidence>
<sequence>MEIDRAIRGSQDRRLKTKYDNAIYVIQRAFALYETEDLRLTGLKKWPSASMEGKIQLYDLQLEIIQLDFKSGLEALLREKPFKAIFLGTRYGDPNAVNESDLCINTRDSFFDIS</sequence>
<name>A0AAP0P3R2_9MAGN</name>
<protein>
    <submittedName>
        <fullName evidence="5">Uncharacterized protein</fullName>
    </submittedName>
</protein>
<comment type="caution">
    <text evidence="5">The sequence shown here is derived from an EMBL/GenBank/DDBJ whole genome shotgun (WGS) entry which is preliminary data.</text>
</comment>
<dbReference type="PANTHER" id="PTHR23293">
    <property type="entry name" value="FAD SYNTHETASE-RELATED FMN ADENYLYLTRANSFERASE"/>
    <property type="match status" value="1"/>
</dbReference>
<evidence type="ECO:0000256" key="4">
    <source>
        <dbReference type="ARBA" id="ARBA00022840"/>
    </source>
</evidence>
<keyword evidence="4" id="KW-0067">ATP-binding</keyword>
<evidence type="ECO:0000256" key="2">
    <source>
        <dbReference type="ARBA" id="ARBA00022695"/>
    </source>
</evidence>
<gene>
    <name evidence="5" type="ORF">Syun_016292</name>
</gene>
<reference evidence="5 6" key="1">
    <citation type="submission" date="2024-01" db="EMBL/GenBank/DDBJ databases">
        <title>Genome assemblies of Stephania.</title>
        <authorList>
            <person name="Yang L."/>
        </authorList>
    </citation>
    <scope>NUCLEOTIDE SEQUENCE [LARGE SCALE GENOMIC DNA]</scope>
    <source>
        <strain evidence="5">YNDBR</strain>
        <tissue evidence="5">Leaf</tissue>
    </source>
</reference>
<accession>A0AAP0P3R2</accession>
<dbReference type="GO" id="GO:0006747">
    <property type="term" value="P:FAD biosynthetic process"/>
    <property type="evidence" value="ECO:0007669"/>
    <property type="project" value="TreeGrafter"/>
</dbReference>
<evidence type="ECO:0000256" key="1">
    <source>
        <dbReference type="ARBA" id="ARBA00022679"/>
    </source>
</evidence>
<organism evidence="5 6">
    <name type="scientific">Stephania yunnanensis</name>
    <dbReference type="NCBI Taxonomy" id="152371"/>
    <lineage>
        <taxon>Eukaryota</taxon>
        <taxon>Viridiplantae</taxon>
        <taxon>Streptophyta</taxon>
        <taxon>Embryophyta</taxon>
        <taxon>Tracheophyta</taxon>
        <taxon>Spermatophyta</taxon>
        <taxon>Magnoliopsida</taxon>
        <taxon>Ranunculales</taxon>
        <taxon>Menispermaceae</taxon>
        <taxon>Menispermoideae</taxon>
        <taxon>Cissampelideae</taxon>
        <taxon>Stephania</taxon>
    </lineage>
</organism>
<keyword evidence="3" id="KW-0547">Nucleotide-binding</keyword>
<dbReference type="GO" id="GO:0005524">
    <property type="term" value="F:ATP binding"/>
    <property type="evidence" value="ECO:0007669"/>
    <property type="project" value="UniProtKB-KW"/>
</dbReference>
<keyword evidence="6" id="KW-1185">Reference proteome</keyword>
<dbReference type="GO" id="GO:0003919">
    <property type="term" value="F:FMN adenylyltransferase activity"/>
    <property type="evidence" value="ECO:0007669"/>
    <property type="project" value="TreeGrafter"/>
</dbReference>
<keyword evidence="1" id="KW-0808">Transferase</keyword>
<evidence type="ECO:0000313" key="6">
    <source>
        <dbReference type="Proteomes" id="UP001420932"/>
    </source>
</evidence>